<feature type="domain" description="Plant bHLH transcription factor ACT-like" evidence="7">
    <location>
        <begin position="119"/>
        <end position="174"/>
    </location>
</feature>
<protein>
    <recommendedName>
        <fullName evidence="7">Plant bHLH transcription factor ACT-like domain-containing protein</fullName>
    </recommendedName>
</protein>
<comment type="caution">
    <text evidence="8">The sequence shown here is derived from an EMBL/GenBank/DDBJ whole genome shotgun (WGS) entry which is preliminary data.</text>
</comment>
<dbReference type="Pfam" id="PF22754">
    <property type="entry name" value="bHLH-TF_ACT-like_plant"/>
    <property type="match status" value="1"/>
</dbReference>
<sequence length="206" mass="23118">MVSREHKRVALHEKLQLLRAVTRSHAVNLLHSYCFQLISSSCILVSQMDYIFQELDALNIECSLNVPSAKLFSFRWQLNKTSILQDASKYIEELKKKVDMLNQEIECTQSSIRDKALPDVTVETLQRGFLINVSSMMSYPGLLVSILEAFDQLGLSVVQARAACTDSFHLEVVGGDVSSYPKYSLPAYLHMNLAGLARQKLSGSCK</sequence>
<evidence type="ECO:0000256" key="1">
    <source>
        <dbReference type="ARBA" id="ARBA00004123"/>
    </source>
</evidence>
<name>A0A8J5G9Q7_ZINOF</name>
<dbReference type="EMBL" id="JACMSC010000010">
    <property type="protein sequence ID" value="KAG6503151.1"/>
    <property type="molecule type" value="Genomic_DNA"/>
</dbReference>
<dbReference type="GO" id="GO:0005634">
    <property type="term" value="C:nucleus"/>
    <property type="evidence" value="ECO:0007669"/>
    <property type="project" value="UniProtKB-SubCell"/>
</dbReference>
<dbReference type="AlphaFoldDB" id="A0A8J5G9Q7"/>
<feature type="coiled-coil region" evidence="6">
    <location>
        <begin position="84"/>
        <end position="111"/>
    </location>
</feature>
<reference evidence="8 9" key="1">
    <citation type="submission" date="2020-08" db="EMBL/GenBank/DDBJ databases">
        <title>Plant Genome Project.</title>
        <authorList>
            <person name="Zhang R.-G."/>
        </authorList>
    </citation>
    <scope>NUCLEOTIDE SEQUENCE [LARGE SCALE GENOMIC DNA]</scope>
    <source>
        <tissue evidence="8">Rhizome</tissue>
    </source>
</reference>
<keyword evidence="9" id="KW-1185">Reference proteome</keyword>
<keyword evidence="3" id="KW-0805">Transcription regulation</keyword>
<dbReference type="GO" id="GO:0003700">
    <property type="term" value="F:DNA-binding transcription factor activity"/>
    <property type="evidence" value="ECO:0007669"/>
    <property type="project" value="TreeGrafter"/>
</dbReference>
<dbReference type="InterPro" id="IPR036638">
    <property type="entry name" value="HLH_DNA-bd_sf"/>
</dbReference>
<evidence type="ECO:0000259" key="7">
    <source>
        <dbReference type="Pfam" id="PF22754"/>
    </source>
</evidence>
<dbReference type="InterPro" id="IPR054502">
    <property type="entry name" value="bHLH-TF_ACT-like_plant"/>
</dbReference>
<dbReference type="GO" id="GO:0043565">
    <property type="term" value="F:sequence-specific DNA binding"/>
    <property type="evidence" value="ECO:0007669"/>
    <property type="project" value="TreeGrafter"/>
</dbReference>
<keyword evidence="4" id="KW-0804">Transcription</keyword>
<evidence type="ECO:0000256" key="6">
    <source>
        <dbReference type="SAM" id="Coils"/>
    </source>
</evidence>
<evidence type="ECO:0000256" key="2">
    <source>
        <dbReference type="ARBA" id="ARBA00005510"/>
    </source>
</evidence>
<proteinExistence type="inferred from homology"/>
<evidence type="ECO:0000256" key="4">
    <source>
        <dbReference type="ARBA" id="ARBA00023163"/>
    </source>
</evidence>
<dbReference type="SUPFAM" id="SSF47459">
    <property type="entry name" value="HLH, helix-loop-helix DNA-binding domain"/>
    <property type="match status" value="1"/>
</dbReference>
<evidence type="ECO:0000313" key="8">
    <source>
        <dbReference type="EMBL" id="KAG6503151.1"/>
    </source>
</evidence>
<dbReference type="PANTHER" id="PTHR31945:SF5">
    <property type="entry name" value="TRANSCRIPTION FACTOR SCREAM-LIKE PROTEIN"/>
    <property type="match status" value="1"/>
</dbReference>
<dbReference type="Gene3D" id="4.10.280.10">
    <property type="entry name" value="Helix-loop-helix DNA-binding domain"/>
    <property type="match status" value="1"/>
</dbReference>
<keyword evidence="6" id="KW-0175">Coiled coil</keyword>
<evidence type="ECO:0000313" key="9">
    <source>
        <dbReference type="Proteomes" id="UP000734854"/>
    </source>
</evidence>
<evidence type="ECO:0000256" key="3">
    <source>
        <dbReference type="ARBA" id="ARBA00023015"/>
    </source>
</evidence>
<dbReference type="InterPro" id="IPR051358">
    <property type="entry name" value="TF_AMS/ICE1/BHLH6-like"/>
</dbReference>
<organism evidence="8 9">
    <name type="scientific">Zingiber officinale</name>
    <name type="common">Ginger</name>
    <name type="synonym">Amomum zingiber</name>
    <dbReference type="NCBI Taxonomy" id="94328"/>
    <lineage>
        <taxon>Eukaryota</taxon>
        <taxon>Viridiplantae</taxon>
        <taxon>Streptophyta</taxon>
        <taxon>Embryophyta</taxon>
        <taxon>Tracheophyta</taxon>
        <taxon>Spermatophyta</taxon>
        <taxon>Magnoliopsida</taxon>
        <taxon>Liliopsida</taxon>
        <taxon>Zingiberales</taxon>
        <taxon>Zingiberaceae</taxon>
        <taxon>Zingiber</taxon>
    </lineage>
</organism>
<evidence type="ECO:0000256" key="5">
    <source>
        <dbReference type="ARBA" id="ARBA00023242"/>
    </source>
</evidence>
<accession>A0A8J5G9Q7</accession>
<gene>
    <name evidence="8" type="ORF">ZIOFF_035462</name>
</gene>
<dbReference type="PANTHER" id="PTHR31945">
    <property type="entry name" value="TRANSCRIPTION FACTOR SCREAM2-RELATED"/>
    <property type="match status" value="1"/>
</dbReference>
<keyword evidence="5" id="KW-0539">Nucleus</keyword>
<dbReference type="Proteomes" id="UP000734854">
    <property type="component" value="Unassembled WGS sequence"/>
</dbReference>
<comment type="subcellular location">
    <subcellularLocation>
        <location evidence="1">Nucleus</location>
    </subcellularLocation>
</comment>
<comment type="similarity">
    <text evidence="2">Belongs to the bHLH protein family.</text>
</comment>
<dbReference type="GO" id="GO:0046983">
    <property type="term" value="F:protein dimerization activity"/>
    <property type="evidence" value="ECO:0007669"/>
    <property type="project" value="InterPro"/>
</dbReference>